<evidence type="ECO:0000313" key="2">
    <source>
        <dbReference type="Proteomes" id="UP001066276"/>
    </source>
</evidence>
<dbReference type="Proteomes" id="UP001066276">
    <property type="component" value="Chromosome 5"/>
</dbReference>
<keyword evidence="2" id="KW-1185">Reference proteome</keyword>
<accession>A0AAV7RV85</accession>
<proteinExistence type="predicted"/>
<dbReference type="EMBL" id="JANPWB010000009">
    <property type="protein sequence ID" value="KAJ1154858.1"/>
    <property type="molecule type" value="Genomic_DNA"/>
</dbReference>
<name>A0AAV7RV85_PLEWA</name>
<evidence type="ECO:0000313" key="1">
    <source>
        <dbReference type="EMBL" id="KAJ1154858.1"/>
    </source>
</evidence>
<evidence type="ECO:0008006" key="3">
    <source>
        <dbReference type="Google" id="ProtNLM"/>
    </source>
</evidence>
<protein>
    <recommendedName>
        <fullName evidence="3">Reverse transcriptase domain-containing protein</fullName>
    </recommendedName>
</protein>
<comment type="caution">
    <text evidence="1">The sequence shown here is derived from an EMBL/GenBank/DDBJ whole genome shotgun (WGS) entry which is preliminary data.</text>
</comment>
<sequence>MHAPGVEDDQYVLAFLDTEQAFDSLNFEYVWQVLEKMGLGHNFIKWVKLVYTNPGMRVRKGHAKSQWKLFCSEDGWTRRAGDEDLRPGGPLNTAGSILSPRSTRDYVAGAKSLAERLLATEICIPVVGR</sequence>
<gene>
    <name evidence="1" type="ORF">NDU88_007601</name>
</gene>
<reference evidence="1" key="1">
    <citation type="journal article" date="2022" name="bioRxiv">
        <title>Sequencing and chromosome-scale assembly of the giantPleurodeles waltlgenome.</title>
        <authorList>
            <person name="Brown T."/>
            <person name="Elewa A."/>
            <person name="Iarovenko S."/>
            <person name="Subramanian E."/>
            <person name="Araus A.J."/>
            <person name="Petzold A."/>
            <person name="Susuki M."/>
            <person name="Suzuki K.-i.T."/>
            <person name="Hayashi T."/>
            <person name="Toyoda A."/>
            <person name="Oliveira C."/>
            <person name="Osipova E."/>
            <person name="Leigh N.D."/>
            <person name="Simon A."/>
            <person name="Yun M.H."/>
        </authorList>
    </citation>
    <scope>NUCLEOTIDE SEQUENCE</scope>
    <source>
        <strain evidence="1">20211129_DDA</strain>
        <tissue evidence="1">Liver</tissue>
    </source>
</reference>
<organism evidence="1 2">
    <name type="scientific">Pleurodeles waltl</name>
    <name type="common">Iberian ribbed newt</name>
    <dbReference type="NCBI Taxonomy" id="8319"/>
    <lineage>
        <taxon>Eukaryota</taxon>
        <taxon>Metazoa</taxon>
        <taxon>Chordata</taxon>
        <taxon>Craniata</taxon>
        <taxon>Vertebrata</taxon>
        <taxon>Euteleostomi</taxon>
        <taxon>Amphibia</taxon>
        <taxon>Batrachia</taxon>
        <taxon>Caudata</taxon>
        <taxon>Salamandroidea</taxon>
        <taxon>Salamandridae</taxon>
        <taxon>Pleurodelinae</taxon>
        <taxon>Pleurodeles</taxon>
    </lineage>
</organism>
<dbReference type="AlphaFoldDB" id="A0AAV7RV85"/>